<evidence type="ECO:0000256" key="2">
    <source>
        <dbReference type="ARBA" id="ARBA00022963"/>
    </source>
</evidence>
<feature type="repeat" description="TPR" evidence="4">
    <location>
        <begin position="849"/>
        <end position="882"/>
    </location>
</feature>
<dbReference type="PROSITE" id="PS50005">
    <property type="entry name" value="TPR"/>
    <property type="match status" value="1"/>
</dbReference>
<evidence type="ECO:0000259" key="6">
    <source>
        <dbReference type="PROSITE" id="PS51635"/>
    </source>
</evidence>
<feature type="short sequence motif" description="DGA/G" evidence="5">
    <location>
        <begin position="1187"/>
        <end position="1189"/>
    </location>
</feature>
<evidence type="ECO:0000256" key="4">
    <source>
        <dbReference type="PROSITE-ProRule" id="PRU00339"/>
    </source>
</evidence>
<dbReference type="PANTHER" id="PTHR24185:SF1">
    <property type="entry name" value="CALCIUM-INDEPENDENT PHOSPHOLIPASE A2-GAMMA"/>
    <property type="match status" value="1"/>
</dbReference>
<dbReference type="GO" id="GO:0016042">
    <property type="term" value="P:lipid catabolic process"/>
    <property type="evidence" value="ECO:0007669"/>
    <property type="project" value="UniProtKB-UniRule"/>
</dbReference>
<evidence type="ECO:0000256" key="5">
    <source>
        <dbReference type="PROSITE-ProRule" id="PRU01161"/>
    </source>
</evidence>
<comment type="caution">
    <text evidence="5">Lacks conserved residue(s) required for the propagation of feature annotation.</text>
</comment>
<name>A0A397VV64_9GLOM</name>
<dbReference type="SUPFAM" id="SSF48452">
    <property type="entry name" value="TPR-like"/>
    <property type="match status" value="1"/>
</dbReference>
<dbReference type="STRING" id="44941.A0A397VV64"/>
<keyword evidence="8" id="KW-1185">Reference proteome</keyword>
<evidence type="ECO:0000313" key="7">
    <source>
        <dbReference type="EMBL" id="RIB25622.1"/>
    </source>
</evidence>
<reference evidence="7 8" key="1">
    <citation type="submission" date="2018-06" db="EMBL/GenBank/DDBJ databases">
        <title>Comparative genomics reveals the genomic features of Rhizophagus irregularis, R. cerebriforme, R. diaphanum and Gigaspora rosea, and their symbiotic lifestyle signature.</title>
        <authorList>
            <person name="Morin E."/>
            <person name="San Clemente H."/>
            <person name="Chen E.C.H."/>
            <person name="De La Providencia I."/>
            <person name="Hainaut M."/>
            <person name="Kuo A."/>
            <person name="Kohler A."/>
            <person name="Murat C."/>
            <person name="Tang N."/>
            <person name="Roy S."/>
            <person name="Loubradou J."/>
            <person name="Henrissat B."/>
            <person name="Grigoriev I.V."/>
            <person name="Corradi N."/>
            <person name="Roux C."/>
            <person name="Martin F.M."/>
        </authorList>
    </citation>
    <scope>NUCLEOTIDE SEQUENCE [LARGE SCALE GENOMIC DNA]</scope>
    <source>
        <strain evidence="7 8">DAOM 194757</strain>
    </source>
</reference>
<gene>
    <name evidence="7" type="ORF">C2G38_2165432</name>
</gene>
<dbReference type="OrthoDB" id="1658288at2759"/>
<dbReference type="SUPFAM" id="SSF52151">
    <property type="entry name" value="FabD/lysophospholipase-like"/>
    <property type="match status" value="1"/>
</dbReference>
<dbReference type="InterPro" id="IPR016035">
    <property type="entry name" value="Acyl_Trfase/lysoPLipase"/>
</dbReference>
<feature type="short sequence motif" description="GXSXG" evidence="5">
    <location>
        <begin position="1034"/>
        <end position="1038"/>
    </location>
</feature>
<keyword evidence="2 5" id="KW-0442">Lipid degradation</keyword>
<comment type="caution">
    <text evidence="7">The sequence shown here is derived from an EMBL/GenBank/DDBJ whole genome shotgun (WGS) entry which is preliminary data.</text>
</comment>
<keyword evidence="3 5" id="KW-0443">Lipid metabolism</keyword>
<dbReference type="GO" id="GO:0047499">
    <property type="term" value="F:calcium-independent phospholipase A2 activity"/>
    <property type="evidence" value="ECO:0007669"/>
    <property type="project" value="TreeGrafter"/>
</dbReference>
<protein>
    <recommendedName>
        <fullName evidence="6">PNPLA domain-containing protein</fullName>
    </recommendedName>
</protein>
<dbReference type="EMBL" id="QKWP01000167">
    <property type="protein sequence ID" value="RIB25622.1"/>
    <property type="molecule type" value="Genomic_DNA"/>
</dbReference>
<feature type="domain" description="PNPLA" evidence="6">
    <location>
        <begin position="931"/>
        <end position="1200"/>
    </location>
</feature>
<dbReference type="Pfam" id="PF01734">
    <property type="entry name" value="Patatin"/>
    <property type="match status" value="1"/>
</dbReference>
<dbReference type="InterPro" id="IPR019734">
    <property type="entry name" value="TPR_rpt"/>
</dbReference>
<organism evidence="7 8">
    <name type="scientific">Gigaspora rosea</name>
    <dbReference type="NCBI Taxonomy" id="44941"/>
    <lineage>
        <taxon>Eukaryota</taxon>
        <taxon>Fungi</taxon>
        <taxon>Fungi incertae sedis</taxon>
        <taxon>Mucoromycota</taxon>
        <taxon>Glomeromycotina</taxon>
        <taxon>Glomeromycetes</taxon>
        <taxon>Diversisporales</taxon>
        <taxon>Gigasporaceae</taxon>
        <taxon>Gigaspora</taxon>
    </lineage>
</organism>
<dbReference type="Proteomes" id="UP000266673">
    <property type="component" value="Unassembled WGS sequence"/>
</dbReference>
<dbReference type="PANTHER" id="PTHR24185">
    <property type="entry name" value="CALCIUM-INDEPENDENT PHOSPHOLIPASE A2-GAMMA"/>
    <property type="match status" value="1"/>
</dbReference>
<sequence length="1317" mass="152883">MGSQIDIYFSNIDALIKLQLKDNIQNHSEVEQKFREVIILISEIVDENQRGLYSYKYHATYCNYFKAIGDMENGNRQERLARRYIRHTTTLTEETQYISYIEIATSELKQIRQILENELVEISVVDKLISDMQQLFEKLSGVTKTFEGYLEAINCEIYMHKLADYLINAKPIILKANCNNEELNKSSKIKNVSTKLIDHLRCLELLAHETAYSKRKEFISFLSYNSNKIEILFVNFINTDEGINKLNKHARVLSSCFHPDRTRIPKCPFVLQEISKYQADEPFKLISEFKVLLLNQLQEALGLEDHEKRGNELWIITIDYHNASEGQWNKLKVLKKDNIKEFPSELLKHRSMLMGELAYQQYRSACTIADKAKMLKKQIKLRGYMALCLYFANNFLNAQLYALAMHLLIWNLPVNNVTQQELYEAKKIIDKVNAVNEGREKNEDASSKSNTDIKLESDFNNSVALIRTNDQGIFFNRENQYTIINNLINILCFKAKRSIVCYQTSHTAILRIRRDAKFVINTAKRCAMIEELVIRENLNKIMEKALNAYDNEKYQEFFNVLSEEYDVKNHNRLLNCRDEIGIINLYNIIDTLKMHGFRVDGIAYLLVVLGEVLFNEKIKIKGVKHAVLKVVAKICFQLALNDELVKEAKELDKCTSELRKISQGSYELIDSMLSKESTKLVPEYLQDSLEMPFFSRLEEMLRKSVRENYQYVNKAKLRLEVLEDFLWIINRIINRECLSDSDAYSVETKSASELSDKYINYLNNQQSFNKDNYYNAVYFEKLAEKEVKINKLNSLCHWQSAQENYDIARKIEPDNPIYSLGYARCLLKLSKYTQVIKLSDTCPALNSLSEYWHLRSVAYFKQRKYKNAMICNTEALYLDPGNNSADKHREFIKKLNNIVEHRNDRYKKELIYEADYLKNSHSNECPVYNILSIDGGGIRRVLPALWLREIEYRTHQTWRRNETYPKLVSEGFGVSVEVSGFGRGFGFRLRFRVSDKVSEAIIRNPKLSESPKKGFGAISGTHRLISHLFNMIAGTSTGGIIAAGLSAPQFKSTYVTNDHIDYKYSDLTPIFSASELLNIYKNESKKLFTASLFNLPIWHDRYTNEGRFTMFKKFFGETRLSNSLTELVIPAANENFSIMPHLFTRYDACKNNNNISINETYINILMTATAAPTFFPPYKIGNKTFIDGGILLNNPASAAYNEAIRYNVPKGKISVLSLGTGRYLPDPSNPDQSRNLLFWAQNLPRLMLSAQEDNTDHEMYNQLNNRYQRWQVFFEKPIKLDEHESIPQLLELGYQYIEELDCSDENPINALVESFDP</sequence>
<feature type="active site" description="Proton acceptor" evidence="5">
    <location>
        <position position="1187"/>
    </location>
</feature>
<dbReference type="PROSITE" id="PS51635">
    <property type="entry name" value="PNPLA"/>
    <property type="match status" value="1"/>
</dbReference>
<dbReference type="GO" id="GO:0046486">
    <property type="term" value="P:glycerolipid metabolic process"/>
    <property type="evidence" value="ECO:0007669"/>
    <property type="project" value="UniProtKB-ARBA"/>
</dbReference>
<evidence type="ECO:0000256" key="1">
    <source>
        <dbReference type="ARBA" id="ARBA00022801"/>
    </source>
</evidence>
<feature type="active site" description="Nucleophile" evidence="5">
    <location>
        <position position="1036"/>
    </location>
</feature>
<evidence type="ECO:0000313" key="8">
    <source>
        <dbReference type="Proteomes" id="UP000266673"/>
    </source>
</evidence>
<evidence type="ECO:0000256" key="3">
    <source>
        <dbReference type="ARBA" id="ARBA00023098"/>
    </source>
</evidence>
<accession>A0A397VV64</accession>
<keyword evidence="1 5" id="KW-0378">Hydrolase</keyword>
<keyword evidence="4" id="KW-0802">TPR repeat</keyword>
<dbReference type="Gene3D" id="1.25.40.10">
    <property type="entry name" value="Tetratricopeptide repeat domain"/>
    <property type="match status" value="1"/>
</dbReference>
<dbReference type="InterPro" id="IPR011990">
    <property type="entry name" value="TPR-like_helical_dom_sf"/>
</dbReference>
<dbReference type="CDD" id="cd07199">
    <property type="entry name" value="Pat17_PNPLA8_PNPLA9_like"/>
    <property type="match status" value="1"/>
</dbReference>
<dbReference type="GO" id="GO:0016020">
    <property type="term" value="C:membrane"/>
    <property type="evidence" value="ECO:0007669"/>
    <property type="project" value="TreeGrafter"/>
</dbReference>
<proteinExistence type="predicted"/>
<dbReference type="Gene3D" id="3.40.1090.10">
    <property type="entry name" value="Cytosolic phospholipase A2 catalytic domain"/>
    <property type="match status" value="1"/>
</dbReference>
<dbReference type="GO" id="GO:0019369">
    <property type="term" value="P:arachidonate metabolic process"/>
    <property type="evidence" value="ECO:0007669"/>
    <property type="project" value="TreeGrafter"/>
</dbReference>
<dbReference type="InterPro" id="IPR002641">
    <property type="entry name" value="PNPLA_dom"/>
</dbReference>